<keyword evidence="6 11" id="KW-1133">Transmembrane helix</keyword>
<evidence type="ECO:0000256" key="10">
    <source>
        <dbReference type="ARBA" id="ARBA00066080"/>
    </source>
</evidence>
<dbReference type="EMBL" id="JABMIG020000013">
    <property type="protein sequence ID" value="KAL3803469.1"/>
    <property type="molecule type" value="Genomic_DNA"/>
</dbReference>
<dbReference type="GO" id="GO:0006508">
    <property type="term" value="P:proteolysis"/>
    <property type="evidence" value="ECO:0007669"/>
    <property type="project" value="UniProtKB-KW"/>
</dbReference>
<feature type="transmembrane region" description="Helical" evidence="11">
    <location>
        <begin position="547"/>
        <end position="571"/>
    </location>
</feature>
<evidence type="ECO:0000256" key="3">
    <source>
        <dbReference type="ARBA" id="ARBA00022801"/>
    </source>
</evidence>
<evidence type="ECO:0000256" key="11">
    <source>
        <dbReference type="RuleBase" id="RU361148"/>
    </source>
</evidence>
<feature type="transmembrane region" description="Helical" evidence="11">
    <location>
        <begin position="577"/>
        <end position="596"/>
    </location>
</feature>
<feature type="transmembrane region" description="Helical" evidence="11">
    <location>
        <begin position="169"/>
        <end position="188"/>
    </location>
</feature>
<feature type="transmembrane region" description="Helical" evidence="11">
    <location>
        <begin position="52"/>
        <end position="71"/>
    </location>
</feature>
<dbReference type="GO" id="GO:0007219">
    <property type="term" value="P:Notch signaling pathway"/>
    <property type="evidence" value="ECO:0007669"/>
    <property type="project" value="UniProtKB-KW"/>
</dbReference>
<keyword evidence="2 11" id="KW-0812">Transmembrane</keyword>
<evidence type="ECO:0000313" key="14">
    <source>
        <dbReference type="Proteomes" id="UP001516023"/>
    </source>
</evidence>
<proteinExistence type="inferred from homology"/>
<dbReference type="InterPro" id="IPR042524">
    <property type="entry name" value="Presenilin_C"/>
</dbReference>
<dbReference type="PANTHER" id="PTHR10202:SF13">
    <property type="entry name" value="PRESENILIN HOMOLOG"/>
    <property type="match status" value="1"/>
</dbReference>
<evidence type="ECO:0000256" key="5">
    <source>
        <dbReference type="ARBA" id="ARBA00022976"/>
    </source>
</evidence>
<evidence type="ECO:0000256" key="2">
    <source>
        <dbReference type="ARBA" id="ARBA00022692"/>
    </source>
</evidence>
<sequence>MANDDHENNAALLEEAESEVLHESRANAAQSETKDFSISMEELIYGASSFHAIVKPVSLTMILSSLAVIYINTDQTKAQGEQTLKMYQAFSITEDQSSATSLGLSLVNALIIVSVIGAMTFFIVILYKFRCMKFLMGYMVIASTVLLMFVGGNMFTVAIDKYNLAIDRISYWVTMYNFAVVGTLAIFYQRGIPSVVNQGYLIANATIVAWQLSYFNDWMAWSLLIMLAFYDLFAVLTPCGPLKALVNLMSKSDAPAMPGLLYEAELPENATRPGKKRTNHNADQNYATTAAPTAAESSNADRYGTDVDEGREQLTVSESADVFDADEDCGCKTNSHLDDSTEPNNEGRCGEVAYEASLSGTMAPFTTISSDSACKTRHKTDGFTRKSSLPPANSTQPLYSERKKNAEMDSHEEHAFSTIIPLAIARVYKLPISLARNSTVDTSHPTAYLGQQLSPSELQTVVSVKFPRGGGRIETTKNRKEELRYLVYDRDGILKRTLLVNEMGKVMEQVIREQDDSEEKGSNNIKLGLGDFIFYSVLVSKAAESGFAAFVACFLSILTGLGGTLVLLSVYHHALPALPISIFLGVVFYILTIYSMEPWIHAMWQVPFYV</sequence>
<evidence type="ECO:0000256" key="8">
    <source>
        <dbReference type="ARBA" id="ARBA00023136"/>
    </source>
</evidence>
<protein>
    <recommendedName>
        <fullName evidence="11">Presenilin</fullName>
        <ecNumber evidence="11">3.4.23.-</ecNumber>
    </recommendedName>
</protein>
<dbReference type="GO" id="GO:0005789">
    <property type="term" value="C:endoplasmic reticulum membrane"/>
    <property type="evidence" value="ECO:0007669"/>
    <property type="project" value="UniProtKB-SubCell"/>
</dbReference>
<feature type="transmembrane region" description="Helical" evidence="11">
    <location>
        <begin position="218"/>
        <end position="242"/>
    </location>
</feature>
<dbReference type="PANTHER" id="PTHR10202">
    <property type="entry name" value="PRESENILIN"/>
    <property type="match status" value="1"/>
</dbReference>
<feature type="region of interest" description="Disordered" evidence="12">
    <location>
        <begin position="270"/>
        <end position="305"/>
    </location>
</feature>
<feature type="transmembrane region" description="Helical" evidence="11">
    <location>
        <begin position="195"/>
        <end position="212"/>
    </location>
</feature>
<comment type="function">
    <text evidence="9">Probable catalytic subunit of the gamma-secretase complex, an endoprotease complex that catalyzes the intramembrane cleavage of integral membrane proteins such as Notch receptors. Requires the other members of the gamma-secretase complex to have a protease activity.</text>
</comment>
<comment type="subunit">
    <text evidence="10">Homodimer. Component of the gamma-secretase complex, a complex composed of a presenilin homodimer, nicastrin, aph1 and pen2.</text>
</comment>
<evidence type="ECO:0000256" key="9">
    <source>
        <dbReference type="ARBA" id="ARBA00053367"/>
    </source>
</evidence>
<feature type="region of interest" description="Disordered" evidence="12">
    <location>
        <begin position="380"/>
        <end position="399"/>
    </location>
</feature>
<dbReference type="GO" id="GO:0044351">
    <property type="term" value="P:macropinocytosis"/>
    <property type="evidence" value="ECO:0007669"/>
    <property type="project" value="UniProtKB-ARBA"/>
</dbReference>
<dbReference type="FunFam" id="1.10.472.100:FF:000003">
    <property type="entry name" value="Presenilin"/>
    <property type="match status" value="1"/>
</dbReference>
<feature type="transmembrane region" description="Helical" evidence="11">
    <location>
        <begin position="106"/>
        <end position="127"/>
    </location>
</feature>
<keyword evidence="7 11" id="KW-0333">Golgi apparatus</keyword>
<feature type="transmembrane region" description="Helical" evidence="11">
    <location>
        <begin position="134"/>
        <end position="157"/>
    </location>
</feature>
<keyword evidence="4 11" id="KW-0256">Endoplasmic reticulum</keyword>
<comment type="subcellular location">
    <subcellularLocation>
        <location evidence="11">Endoplasmic reticulum membrane</location>
        <topology evidence="11">Multi-pass membrane protein</topology>
    </subcellularLocation>
    <subcellularLocation>
        <location evidence="11">Golgi apparatus membrane</location>
        <topology evidence="11">Multi-pass membrane protein</topology>
    </subcellularLocation>
</comment>
<comment type="function">
    <text evidence="11">Probable subunit of the gamma-secretase complex, an endoprotease complex that catalyzes the intramembrane cleavage of integral membrane proteins such as Notch receptors.</text>
</comment>
<feature type="compositionally biased region" description="Polar residues" evidence="12">
    <location>
        <begin position="385"/>
        <end position="398"/>
    </location>
</feature>
<dbReference type="GO" id="GO:0000139">
    <property type="term" value="C:Golgi membrane"/>
    <property type="evidence" value="ECO:0007669"/>
    <property type="project" value="UniProtKB-SubCell"/>
</dbReference>
<name>A0ABD3QSV6_9STRA</name>
<accession>A0ABD3QSV6</accession>
<comment type="similarity">
    <text evidence="1 11">Belongs to the peptidase A22A family.</text>
</comment>
<comment type="domain">
    <text evidence="11">The PAL motif is required for normal active site conformation.</text>
</comment>
<reference evidence="13 14" key="1">
    <citation type="journal article" date="2020" name="G3 (Bethesda)">
        <title>Improved Reference Genome for Cyclotella cryptica CCMP332, a Model for Cell Wall Morphogenesis, Salinity Adaptation, and Lipid Production in Diatoms (Bacillariophyta).</title>
        <authorList>
            <person name="Roberts W.R."/>
            <person name="Downey K.M."/>
            <person name="Ruck E.C."/>
            <person name="Traller J.C."/>
            <person name="Alverson A.J."/>
        </authorList>
    </citation>
    <scope>NUCLEOTIDE SEQUENCE [LARGE SCALE GENOMIC DNA]</scope>
    <source>
        <strain evidence="13 14">CCMP332</strain>
    </source>
</reference>
<dbReference type="Proteomes" id="UP001516023">
    <property type="component" value="Unassembled WGS sequence"/>
</dbReference>
<dbReference type="SMART" id="SM00730">
    <property type="entry name" value="PSN"/>
    <property type="match status" value="1"/>
</dbReference>
<comment type="caution">
    <text evidence="13">The sequence shown here is derived from an EMBL/GenBank/DDBJ whole genome shotgun (WGS) entry which is preliminary data.</text>
</comment>
<evidence type="ECO:0000313" key="13">
    <source>
        <dbReference type="EMBL" id="KAL3803469.1"/>
    </source>
</evidence>
<dbReference type="PRINTS" id="PR01072">
    <property type="entry name" value="PRESENILIN"/>
</dbReference>
<dbReference type="InterPro" id="IPR001108">
    <property type="entry name" value="Peptidase_A22A"/>
</dbReference>
<dbReference type="EC" id="3.4.23.-" evidence="11"/>
<evidence type="ECO:0000256" key="7">
    <source>
        <dbReference type="ARBA" id="ARBA00023034"/>
    </source>
</evidence>
<dbReference type="Gene3D" id="1.10.472.100">
    <property type="entry name" value="Presenilin"/>
    <property type="match status" value="1"/>
</dbReference>
<organism evidence="13 14">
    <name type="scientific">Cyclotella cryptica</name>
    <dbReference type="NCBI Taxonomy" id="29204"/>
    <lineage>
        <taxon>Eukaryota</taxon>
        <taxon>Sar</taxon>
        <taxon>Stramenopiles</taxon>
        <taxon>Ochrophyta</taxon>
        <taxon>Bacillariophyta</taxon>
        <taxon>Coscinodiscophyceae</taxon>
        <taxon>Thalassiosirophycidae</taxon>
        <taxon>Stephanodiscales</taxon>
        <taxon>Stephanodiscaceae</taxon>
        <taxon>Cyclotella</taxon>
    </lineage>
</organism>
<evidence type="ECO:0000256" key="4">
    <source>
        <dbReference type="ARBA" id="ARBA00022824"/>
    </source>
</evidence>
<dbReference type="GO" id="GO:0004190">
    <property type="term" value="F:aspartic-type endopeptidase activity"/>
    <property type="evidence" value="ECO:0007669"/>
    <property type="project" value="UniProtKB-UniRule"/>
</dbReference>
<keyword evidence="8 11" id="KW-0472">Membrane</keyword>
<keyword evidence="14" id="KW-1185">Reference proteome</keyword>
<evidence type="ECO:0000256" key="1">
    <source>
        <dbReference type="ARBA" id="ARBA00008604"/>
    </source>
</evidence>
<gene>
    <name evidence="13" type="ORF">HJC23_014017</name>
</gene>
<dbReference type="InterPro" id="IPR006639">
    <property type="entry name" value="Preselin/SPP"/>
</dbReference>
<evidence type="ECO:0000256" key="12">
    <source>
        <dbReference type="SAM" id="MobiDB-lite"/>
    </source>
</evidence>
<dbReference type="GO" id="GO:0070765">
    <property type="term" value="C:gamma-secretase complex"/>
    <property type="evidence" value="ECO:0007669"/>
    <property type="project" value="UniProtKB-ARBA"/>
</dbReference>
<keyword evidence="3 11" id="KW-0378">Hydrolase</keyword>
<evidence type="ECO:0000256" key="6">
    <source>
        <dbReference type="ARBA" id="ARBA00022989"/>
    </source>
</evidence>
<dbReference type="Pfam" id="PF01080">
    <property type="entry name" value="Presenilin"/>
    <property type="match status" value="1"/>
</dbReference>
<keyword evidence="5 11" id="KW-0914">Notch signaling pathway</keyword>
<dbReference type="AlphaFoldDB" id="A0ABD3QSV6"/>
<keyword evidence="11" id="KW-0645">Protease</keyword>